<proteinExistence type="predicted"/>
<reference evidence="2" key="1">
    <citation type="journal article" date="2017" name="Nucleic Acids Res.">
        <title>Proteogenomics produces comprehensive and highly accurate protein-coding gene annotation in a complete genome assembly of Malassezia sympodialis.</title>
        <authorList>
            <person name="Zhu Y."/>
            <person name="Engstroem P.G."/>
            <person name="Tellgren-Roth C."/>
            <person name="Baudo C.D."/>
            <person name="Kennell J.C."/>
            <person name="Sun S."/>
            <person name="Billmyre R.B."/>
            <person name="Schroeder M.S."/>
            <person name="Andersson A."/>
            <person name="Holm T."/>
            <person name="Sigurgeirsson B."/>
            <person name="Wu G."/>
            <person name="Sankaranarayanan S.R."/>
            <person name="Siddharthan R."/>
            <person name="Sanyal K."/>
            <person name="Lundeberg J."/>
            <person name="Nystedt B."/>
            <person name="Boekhout T."/>
            <person name="Dawson T.L. Jr."/>
            <person name="Heitman J."/>
            <person name="Scheynius A."/>
            <person name="Lehtioe J."/>
        </authorList>
    </citation>
    <scope>NUCLEOTIDE SEQUENCE [LARGE SCALE GENOMIC DNA]</scope>
    <source>
        <strain evidence="2">ATCC 42132</strain>
    </source>
</reference>
<dbReference type="AlphaFoldDB" id="A0A1M8A666"/>
<evidence type="ECO:0000313" key="1">
    <source>
        <dbReference type="EMBL" id="SHO77945.1"/>
    </source>
</evidence>
<gene>
    <name evidence="1" type="ORF">MSYG_2287</name>
</gene>
<evidence type="ECO:0000313" key="2">
    <source>
        <dbReference type="Proteomes" id="UP000186303"/>
    </source>
</evidence>
<accession>A0A1M8A666</accession>
<name>A0A1M8A666_MALS4</name>
<dbReference type="VEuPathDB" id="FungiDB:MSYG_2287"/>
<dbReference type="Proteomes" id="UP000186303">
    <property type="component" value="Chromosome 3"/>
</dbReference>
<organism evidence="1 2">
    <name type="scientific">Malassezia sympodialis (strain ATCC 42132)</name>
    <name type="common">Atopic eczema-associated yeast</name>
    <dbReference type="NCBI Taxonomy" id="1230383"/>
    <lineage>
        <taxon>Eukaryota</taxon>
        <taxon>Fungi</taxon>
        <taxon>Dikarya</taxon>
        <taxon>Basidiomycota</taxon>
        <taxon>Ustilaginomycotina</taxon>
        <taxon>Malasseziomycetes</taxon>
        <taxon>Malasseziales</taxon>
        <taxon>Malasseziaceae</taxon>
        <taxon>Malassezia</taxon>
    </lineage>
</organism>
<dbReference type="EMBL" id="LT671823">
    <property type="protein sequence ID" value="SHO77945.1"/>
    <property type="molecule type" value="Genomic_DNA"/>
</dbReference>
<protein>
    <submittedName>
        <fullName evidence="1">Uncharacterized protein</fullName>
    </submittedName>
</protein>
<sequence>MLHNISVSIAHTSLYGPGFLPNRTHGPLLRSYSAGFKRF</sequence>
<keyword evidence="2" id="KW-1185">Reference proteome</keyword>